<evidence type="ECO:0000256" key="1">
    <source>
        <dbReference type="ARBA" id="ARBA00023002"/>
    </source>
</evidence>
<dbReference type="Pfam" id="PF01266">
    <property type="entry name" value="DAO"/>
    <property type="match status" value="2"/>
</dbReference>
<dbReference type="PANTHER" id="PTHR13847">
    <property type="entry name" value="SARCOSINE DEHYDROGENASE-RELATED"/>
    <property type="match status" value="1"/>
</dbReference>
<evidence type="ECO:0000313" key="4">
    <source>
        <dbReference type="Proteomes" id="UP000265715"/>
    </source>
</evidence>
<dbReference type="Gene3D" id="3.30.9.10">
    <property type="entry name" value="D-Amino Acid Oxidase, subunit A, domain 2"/>
    <property type="match status" value="1"/>
</dbReference>
<dbReference type="GO" id="GO:0043799">
    <property type="term" value="F:glycine oxidase activity"/>
    <property type="evidence" value="ECO:0007669"/>
    <property type="project" value="UniProtKB-EC"/>
</dbReference>
<keyword evidence="4" id="KW-1185">Reference proteome</keyword>
<reference evidence="3 4" key="1">
    <citation type="submission" date="2018-08" db="EMBL/GenBank/DDBJ databases">
        <title>Meiothermus terrae DSM 26712 genome sequencing project.</title>
        <authorList>
            <person name="Da Costa M.S."/>
            <person name="Albuquerque L."/>
            <person name="Raposo P."/>
            <person name="Froufe H.J.C."/>
            <person name="Barroso C.S."/>
            <person name="Egas C."/>
        </authorList>
    </citation>
    <scope>NUCLEOTIDE SEQUENCE [LARGE SCALE GENOMIC DNA]</scope>
    <source>
        <strain evidence="3 4">DSM 26712</strain>
    </source>
</reference>
<dbReference type="InterPro" id="IPR036188">
    <property type="entry name" value="FAD/NAD-bd_sf"/>
</dbReference>
<accession>A0A399EYZ6</accession>
<comment type="caution">
    <text evidence="3">The sequence shown here is derived from an EMBL/GenBank/DDBJ whole genome shotgun (WGS) entry which is preliminary data.</text>
</comment>
<dbReference type="PANTHER" id="PTHR13847:SF289">
    <property type="entry name" value="GLYCINE OXIDASE"/>
    <property type="match status" value="1"/>
</dbReference>
<dbReference type="OrthoDB" id="9794226at2"/>
<organism evidence="3 4">
    <name type="scientific">Calidithermus terrae</name>
    <dbReference type="NCBI Taxonomy" id="1408545"/>
    <lineage>
        <taxon>Bacteria</taxon>
        <taxon>Thermotogati</taxon>
        <taxon>Deinococcota</taxon>
        <taxon>Deinococci</taxon>
        <taxon>Thermales</taxon>
        <taxon>Thermaceae</taxon>
        <taxon>Calidithermus</taxon>
    </lineage>
</organism>
<dbReference type="SUPFAM" id="SSF51971">
    <property type="entry name" value="Nucleotide-binding domain"/>
    <property type="match status" value="1"/>
</dbReference>
<dbReference type="InterPro" id="IPR006076">
    <property type="entry name" value="FAD-dep_OxRdtase"/>
</dbReference>
<feature type="domain" description="FAD dependent oxidoreductase" evidence="2">
    <location>
        <begin position="4"/>
        <end position="90"/>
    </location>
</feature>
<dbReference type="GO" id="GO:0005737">
    <property type="term" value="C:cytoplasm"/>
    <property type="evidence" value="ECO:0007669"/>
    <property type="project" value="TreeGrafter"/>
</dbReference>
<dbReference type="Proteomes" id="UP000265715">
    <property type="component" value="Unassembled WGS sequence"/>
</dbReference>
<evidence type="ECO:0000313" key="3">
    <source>
        <dbReference type="EMBL" id="RIH88910.1"/>
    </source>
</evidence>
<dbReference type="SUPFAM" id="SSF54373">
    <property type="entry name" value="FAD-linked reductases, C-terminal domain"/>
    <property type="match status" value="1"/>
</dbReference>
<sequence length="301" mass="32271">MSEVVVVGGGIIGSLIAYRLCQAGLEVTLLEAGKAGQATQASAGMLAPYAEGLGGELLEWAREGLECYPGLARELEAACGVRVPVVLSGVWSLERPLLQGWHTLRDLEPRPGGYLDPLRLLAAVQKAFVSLGGTVRAEEAQRLEPGWVHTLTQRIAARQIVIASGAWSGRFGLGVRPLKGEALLLAAPAPPGPVFAGAGYALPRGRRVYLGATRREGWQPGVEAEGLRWLHRYRDAHFPHLHGAPVLQSRWGYRPAGPLTVRRLEPGILAATGHGRNGILLAPATARRVTAMVLESWKARR</sequence>
<feature type="domain" description="FAD dependent oxidoreductase" evidence="2">
    <location>
        <begin position="112"/>
        <end position="291"/>
    </location>
</feature>
<gene>
    <name evidence="3" type="primary">thiO</name>
    <name evidence="3" type="ORF">Mterra_00861</name>
</gene>
<keyword evidence="1 3" id="KW-0560">Oxidoreductase</keyword>
<dbReference type="EC" id="1.4.3.19" evidence="3"/>
<dbReference type="AlphaFoldDB" id="A0A399EYZ6"/>
<dbReference type="RefSeq" id="WP_119314059.1">
    <property type="nucleotide sequence ID" value="NZ_QXDL01000023.1"/>
</dbReference>
<dbReference type="EMBL" id="QXDL01000023">
    <property type="protein sequence ID" value="RIH88910.1"/>
    <property type="molecule type" value="Genomic_DNA"/>
</dbReference>
<protein>
    <submittedName>
        <fullName evidence="3">Glycine oxidase</fullName>
        <ecNumber evidence="3">1.4.3.19</ecNumber>
    </submittedName>
</protein>
<name>A0A399EYZ6_9DEIN</name>
<proteinExistence type="predicted"/>
<dbReference type="Gene3D" id="3.50.50.60">
    <property type="entry name" value="FAD/NAD(P)-binding domain"/>
    <property type="match status" value="2"/>
</dbReference>
<evidence type="ECO:0000259" key="2">
    <source>
        <dbReference type="Pfam" id="PF01266"/>
    </source>
</evidence>